<reference evidence="2 4" key="2">
    <citation type="submission" date="2017-11" db="EMBL/GenBank/DDBJ databases">
        <title>Draft Genome Sequence of Methylobacter psychrotolerans Sph1T, an Obligate Methanotroph from Low-Temperature Environments.</title>
        <authorList>
            <person name="Oshkin I.Y."/>
            <person name="Miroshnikov K."/>
            <person name="Belova S.E."/>
            <person name="Korzhenkov A."/>
            <person name="Toshchakov S.V."/>
            <person name="Dedysh S.N."/>
        </authorList>
    </citation>
    <scope>NUCLEOTIDE SEQUENCE [LARGE SCALE GENOMIC DNA]</scope>
    <source>
        <strain evidence="2 4">Sph1</strain>
    </source>
</reference>
<protein>
    <submittedName>
        <fullName evidence="1">Hemin transporter HemP</fullName>
    </submittedName>
    <submittedName>
        <fullName evidence="2">Hemin uptake protein HemP</fullName>
    </submittedName>
</protein>
<name>A0A1Z4BZ46_9GAMM</name>
<evidence type="ECO:0000313" key="2">
    <source>
        <dbReference type="EMBL" id="POZ53567.1"/>
    </source>
</evidence>
<gene>
    <name evidence="2" type="ORF">AADEFJLK_00595</name>
    <name evidence="1" type="ORF">CEK71_10855</name>
</gene>
<accession>A0A1Z4BZ46</accession>
<proteinExistence type="predicted"/>
<evidence type="ECO:0000313" key="4">
    <source>
        <dbReference type="Proteomes" id="UP000237423"/>
    </source>
</evidence>
<keyword evidence="3" id="KW-1185">Reference proteome</keyword>
<dbReference type="Pfam" id="PF10636">
    <property type="entry name" value="hemP"/>
    <property type="match status" value="1"/>
</dbReference>
<dbReference type="KEGG" id="mpsy:CEK71_10855"/>
<dbReference type="EMBL" id="CP022129">
    <property type="protein sequence ID" value="ASF46530.1"/>
    <property type="molecule type" value="Genomic_DNA"/>
</dbReference>
<reference evidence="1 3" key="1">
    <citation type="submission" date="2017-06" db="EMBL/GenBank/DDBJ databases">
        <title>Genome Sequencing of the methanotroph Methylovulum psychrotolerants str. HV10-M2 isolated from a high-altitude environment.</title>
        <authorList>
            <person name="Mateos-Rivera A."/>
        </authorList>
    </citation>
    <scope>NUCLEOTIDE SEQUENCE [LARGE SCALE GENOMIC DNA]</scope>
    <source>
        <strain evidence="1 3">HV10_M2</strain>
    </source>
</reference>
<dbReference type="AlphaFoldDB" id="A0A1Z4BZ46"/>
<organism evidence="1 3">
    <name type="scientific">Methylovulum psychrotolerans</name>
    <dbReference type="NCBI Taxonomy" id="1704499"/>
    <lineage>
        <taxon>Bacteria</taxon>
        <taxon>Pseudomonadati</taxon>
        <taxon>Pseudomonadota</taxon>
        <taxon>Gammaproteobacteria</taxon>
        <taxon>Methylococcales</taxon>
        <taxon>Methylococcaceae</taxon>
        <taxon>Methylovulum</taxon>
    </lineage>
</organism>
<dbReference type="Proteomes" id="UP000237423">
    <property type="component" value="Unassembled WGS sequence"/>
</dbReference>
<sequence>MKNNTNTITLRSHPSVVILEQENSPSRRRVSSGELFGKQQELVIEHNDEEYRLRITSNDKLILTK</sequence>
<dbReference type="OrthoDB" id="7870498at2"/>
<dbReference type="Gene3D" id="2.10.70.10">
    <property type="entry name" value="Complement Module, domain 1"/>
    <property type="match status" value="1"/>
</dbReference>
<evidence type="ECO:0000313" key="1">
    <source>
        <dbReference type="EMBL" id="ASF46530.1"/>
    </source>
</evidence>
<dbReference type="RefSeq" id="WP_088619402.1">
    <property type="nucleotide sequence ID" value="NZ_CP022129.1"/>
</dbReference>
<dbReference type="Proteomes" id="UP000197019">
    <property type="component" value="Chromosome"/>
</dbReference>
<dbReference type="EMBL" id="PGFZ01000001">
    <property type="protein sequence ID" value="POZ53567.1"/>
    <property type="molecule type" value="Genomic_DNA"/>
</dbReference>
<dbReference type="InterPro" id="IPR019600">
    <property type="entry name" value="Hemin_uptake_protein_HemP"/>
</dbReference>
<evidence type="ECO:0000313" key="3">
    <source>
        <dbReference type="Proteomes" id="UP000197019"/>
    </source>
</evidence>